<name>A0A2H3D6W0_ARMGA</name>
<evidence type="ECO:0000313" key="2">
    <source>
        <dbReference type="EMBL" id="PBK84817.1"/>
    </source>
</evidence>
<keyword evidence="3" id="KW-1185">Reference proteome</keyword>
<reference evidence="3" key="1">
    <citation type="journal article" date="2017" name="Nat. Ecol. Evol.">
        <title>Genome expansion and lineage-specific genetic innovations in the forest pathogenic fungi Armillaria.</title>
        <authorList>
            <person name="Sipos G."/>
            <person name="Prasanna A.N."/>
            <person name="Walter M.C."/>
            <person name="O'Connor E."/>
            <person name="Balint B."/>
            <person name="Krizsan K."/>
            <person name="Kiss B."/>
            <person name="Hess J."/>
            <person name="Varga T."/>
            <person name="Slot J."/>
            <person name="Riley R."/>
            <person name="Boka B."/>
            <person name="Rigling D."/>
            <person name="Barry K."/>
            <person name="Lee J."/>
            <person name="Mihaltcheva S."/>
            <person name="LaButti K."/>
            <person name="Lipzen A."/>
            <person name="Waldron R."/>
            <person name="Moloney N.M."/>
            <person name="Sperisen C."/>
            <person name="Kredics L."/>
            <person name="Vagvoelgyi C."/>
            <person name="Patrignani A."/>
            <person name="Fitzpatrick D."/>
            <person name="Nagy I."/>
            <person name="Doyle S."/>
            <person name="Anderson J.B."/>
            <person name="Grigoriev I.V."/>
            <person name="Gueldener U."/>
            <person name="Muensterkoetter M."/>
            <person name="Nagy L.G."/>
        </authorList>
    </citation>
    <scope>NUCLEOTIDE SEQUENCE [LARGE SCALE GENOMIC DNA]</scope>
    <source>
        <strain evidence="3">Ar21-2</strain>
    </source>
</reference>
<sequence>MKRQCGTWTRGRSLVSFSPPSTNQNPGELGWTRCQTYCSTSRMRSRQSGLGKKNLSYFTGEISAAFSVSSKKYDQSSPLFFIRPCSTDTDDSGKHGPQSAPNTVSTRFPAPVVISPMNQHSGVDSFLGKGNQSLPRLILPSWSEIALHLLAEYAYASLRVTPAAPLRYRSSPPQSTAESRLVDPSMSHL</sequence>
<dbReference type="InParanoid" id="A0A2H3D6W0"/>
<gene>
    <name evidence="2" type="ORF">ARMGADRAFT_1087976</name>
</gene>
<organism evidence="2 3">
    <name type="scientific">Armillaria gallica</name>
    <name type="common">Bulbous honey fungus</name>
    <name type="synonym">Armillaria bulbosa</name>
    <dbReference type="NCBI Taxonomy" id="47427"/>
    <lineage>
        <taxon>Eukaryota</taxon>
        <taxon>Fungi</taxon>
        <taxon>Dikarya</taxon>
        <taxon>Basidiomycota</taxon>
        <taxon>Agaricomycotina</taxon>
        <taxon>Agaricomycetes</taxon>
        <taxon>Agaricomycetidae</taxon>
        <taxon>Agaricales</taxon>
        <taxon>Marasmiineae</taxon>
        <taxon>Physalacriaceae</taxon>
        <taxon>Armillaria</taxon>
    </lineage>
</organism>
<feature type="region of interest" description="Disordered" evidence="1">
    <location>
        <begin position="87"/>
        <end position="106"/>
    </location>
</feature>
<evidence type="ECO:0000256" key="1">
    <source>
        <dbReference type="SAM" id="MobiDB-lite"/>
    </source>
</evidence>
<accession>A0A2H3D6W0</accession>
<dbReference type="Proteomes" id="UP000217790">
    <property type="component" value="Unassembled WGS sequence"/>
</dbReference>
<feature type="region of interest" description="Disordered" evidence="1">
    <location>
        <begin position="166"/>
        <end position="189"/>
    </location>
</feature>
<dbReference type="AlphaFoldDB" id="A0A2H3D6W0"/>
<dbReference type="EMBL" id="KZ293695">
    <property type="protein sequence ID" value="PBK84817.1"/>
    <property type="molecule type" value="Genomic_DNA"/>
</dbReference>
<evidence type="ECO:0000313" key="3">
    <source>
        <dbReference type="Proteomes" id="UP000217790"/>
    </source>
</evidence>
<proteinExistence type="predicted"/>
<protein>
    <submittedName>
        <fullName evidence="2">Uncharacterized protein</fullName>
    </submittedName>
</protein>